<feature type="transmembrane region" description="Helical" evidence="6">
    <location>
        <begin position="199"/>
        <end position="219"/>
    </location>
</feature>
<dbReference type="FunCoup" id="A0A067QAE1">
    <property type="interactions" value="23"/>
</dbReference>
<dbReference type="GO" id="GO:0006865">
    <property type="term" value="P:amino acid transport"/>
    <property type="evidence" value="ECO:0007669"/>
    <property type="project" value="InterPro"/>
</dbReference>
<evidence type="ECO:0000256" key="3">
    <source>
        <dbReference type="ARBA" id="ARBA00022692"/>
    </source>
</evidence>
<keyword evidence="8" id="KW-1185">Reference proteome</keyword>
<feature type="transmembrane region" description="Helical" evidence="6">
    <location>
        <begin position="382"/>
        <end position="403"/>
    </location>
</feature>
<feature type="transmembrane region" description="Helical" evidence="6">
    <location>
        <begin position="79"/>
        <end position="112"/>
    </location>
</feature>
<evidence type="ECO:0000256" key="2">
    <source>
        <dbReference type="ARBA" id="ARBA00022448"/>
    </source>
</evidence>
<dbReference type="PIRSF" id="PIRSF006060">
    <property type="entry name" value="AA_transporter"/>
    <property type="match status" value="1"/>
</dbReference>
<feature type="transmembrane region" description="Helical" evidence="6">
    <location>
        <begin position="410"/>
        <end position="433"/>
    </location>
</feature>
<feature type="transmembrane region" description="Helical" evidence="6">
    <location>
        <begin position="46"/>
        <end position="67"/>
    </location>
</feature>
<accession>A0A067QAE1</accession>
<dbReference type="Gene3D" id="1.20.1740.10">
    <property type="entry name" value="Amino acid/polyamine transporter I"/>
    <property type="match status" value="1"/>
</dbReference>
<keyword evidence="3 6" id="KW-0812">Transmembrane</keyword>
<feature type="transmembrane region" description="Helical" evidence="6">
    <location>
        <begin position="239"/>
        <end position="263"/>
    </location>
</feature>
<evidence type="ECO:0000256" key="4">
    <source>
        <dbReference type="ARBA" id="ARBA00022989"/>
    </source>
</evidence>
<dbReference type="PROSITE" id="PS00218">
    <property type="entry name" value="AMINO_ACID_PERMEASE_1"/>
    <property type="match status" value="1"/>
</dbReference>
<dbReference type="EMBL" id="KL197714">
    <property type="protein sequence ID" value="KDQ60457.1"/>
    <property type="molecule type" value="Genomic_DNA"/>
</dbReference>
<keyword evidence="5 6" id="KW-0472">Membrane</keyword>
<dbReference type="PANTHER" id="PTHR45649:SF6">
    <property type="entry name" value="GABA-SPECIFIC PERMEASE"/>
    <property type="match status" value="1"/>
</dbReference>
<evidence type="ECO:0000256" key="6">
    <source>
        <dbReference type="SAM" id="Phobius"/>
    </source>
</evidence>
<dbReference type="AlphaFoldDB" id="A0A067QAE1"/>
<feature type="transmembrane region" description="Helical" evidence="6">
    <location>
        <begin position="124"/>
        <end position="157"/>
    </location>
</feature>
<comment type="subcellular location">
    <subcellularLocation>
        <location evidence="1">Membrane</location>
        <topology evidence="1">Multi-pass membrane protein</topology>
    </subcellularLocation>
</comment>
<reference evidence="8" key="1">
    <citation type="journal article" date="2014" name="Proc. Natl. Acad. Sci. U.S.A.">
        <title>Extensive sampling of basidiomycete genomes demonstrates inadequacy of the white-rot/brown-rot paradigm for wood decay fungi.</title>
        <authorList>
            <person name="Riley R."/>
            <person name="Salamov A.A."/>
            <person name="Brown D.W."/>
            <person name="Nagy L.G."/>
            <person name="Floudas D."/>
            <person name="Held B.W."/>
            <person name="Levasseur A."/>
            <person name="Lombard V."/>
            <person name="Morin E."/>
            <person name="Otillar R."/>
            <person name="Lindquist E.A."/>
            <person name="Sun H."/>
            <person name="LaButti K.M."/>
            <person name="Schmutz J."/>
            <person name="Jabbour D."/>
            <person name="Luo H."/>
            <person name="Baker S.E."/>
            <person name="Pisabarro A.G."/>
            <person name="Walton J.D."/>
            <person name="Blanchette R.A."/>
            <person name="Henrissat B."/>
            <person name="Martin F."/>
            <person name="Cullen D."/>
            <person name="Hibbett D.S."/>
            <person name="Grigoriev I.V."/>
        </authorList>
    </citation>
    <scope>NUCLEOTIDE SEQUENCE [LARGE SCALE GENOMIC DNA]</scope>
    <source>
        <strain evidence="8">MUCL 33604</strain>
    </source>
</reference>
<dbReference type="GO" id="GO:0022857">
    <property type="term" value="F:transmembrane transporter activity"/>
    <property type="evidence" value="ECO:0007669"/>
    <property type="project" value="InterPro"/>
</dbReference>
<dbReference type="InterPro" id="IPR002293">
    <property type="entry name" value="AA/rel_permease1"/>
</dbReference>
<keyword evidence="2" id="KW-0813">Transport</keyword>
<feature type="transmembrane region" description="Helical" evidence="6">
    <location>
        <begin position="333"/>
        <end position="354"/>
    </location>
</feature>
<feature type="transmembrane region" description="Helical" evidence="6">
    <location>
        <begin position="169"/>
        <end position="187"/>
    </location>
</feature>
<dbReference type="InParanoid" id="A0A067QAE1"/>
<evidence type="ECO:0008006" key="9">
    <source>
        <dbReference type="Google" id="ProtNLM"/>
    </source>
</evidence>
<feature type="transmembrane region" description="Helical" evidence="6">
    <location>
        <begin position="445"/>
        <end position="468"/>
    </location>
</feature>
<evidence type="ECO:0000313" key="8">
    <source>
        <dbReference type="Proteomes" id="UP000027265"/>
    </source>
</evidence>
<dbReference type="GO" id="GO:0016020">
    <property type="term" value="C:membrane"/>
    <property type="evidence" value="ECO:0007669"/>
    <property type="project" value="UniProtKB-SubCell"/>
</dbReference>
<sequence length="540" mass="57719">MKSAEISVAAQAIDTATAHVRTEQQDEAVLAALGYKQEFKRAFTPLELFGVGFSIIGLLPSIAYVLVYAIPYGGPVAMVWGWAICAFFLICIALAMAELGSAAPTSGGLYYWTYRFSSPRWRLFLCWIVGYSNTIGNIAGVAAVGWGCAVQILAAASIGSNLNFAATTAQYYGTFLAVIAAQLVICSTASKVVARLQHLYIILNGLLILAVIIALPAATPKEFKNTAKFAFGNFTNLMPWTPGFSFVMSFLAPLWTICSFDAAVHISEEASNATVAVPAAILLSTVIAAVLGWAINVVIAFCMGTDLAAVLASPIGQPLATIFFNSFGQKGTLALWSIVVAVQFMMGTSIMTTASRQSFAFARDGALPFSRFLYRVNPTTQTPLYCVWFVAFCACCLSLLAFAGPAAIGAIFSLSVAPQYVAYSIPIVARFAFENDYKPGPFNLGAFGLPVAIAAVAWMCFTILIFFFPASPAPIAASMNYSIVVLGGILFLAILYFYFPVYGGVHWFKGPVSNIQTNEKELKVSGTKEEGSLDEKASSN</sequence>
<proteinExistence type="predicted"/>
<dbReference type="Proteomes" id="UP000027265">
    <property type="component" value="Unassembled WGS sequence"/>
</dbReference>
<keyword evidence="4 6" id="KW-1133">Transmembrane helix</keyword>
<gene>
    <name evidence="7" type="ORF">JAAARDRAFT_32877</name>
</gene>
<feature type="transmembrane region" description="Helical" evidence="6">
    <location>
        <begin position="275"/>
        <end position="301"/>
    </location>
</feature>
<evidence type="ECO:0000313" key="7">
    <source>
        <dbReference type="EMBL" id="KDQ60457.1"/>
    </source>
</evidence>
<dbReference type="STRING" id="933084.A0A067QAE1"/>
<evidence type="ECO:0000256" key="5">
    <source>
        <dbReference type="ARBA" id="ARBA00023136"/>
    </source>
</evidence>
<dbReference type="OrthoDB" id="4476201at2759"/>
<evidence type="ECO:0000256" key="1">
    <source>
        <dbReference type="ARBA" id="ARBA00004141"/>
    </source>
</evidence>
<protein>
    <recommendedName>
        <fullName evidence="9">Amino acid permease/ SLC12A domain-containing protein</fullName>
    </recommendedName>
</protein>
<feature type="transmembrane region" description="Helical" evidence="6">
    <location>
        <begin position="480"/>
        <end position="499"/>
    </location>
</feature>
<organism evidence="7 8">
    <name type="scientific">Jaapia argillacea MUCL 33604</name>
    <dbReference type="NCBI Taxonomy" id="933084"/>
    <lineage>
        <taxon>Eukaryota</taxon>
        <taxon>Fungi</taxon>
        <taxon>Dikarya</taxon>
        <taxon>Basidiomycota</taxon>
        <taxon>Agaricomycotina</taxon>
        <taxon>Agaricomycetes</taxon>
        <taxon>Agaricomycetidae</taxon>
        <taxon>Jaapiales</taxon>
        <taxon>Jaapiaceae</taxon>
        <taxon>Jaapia</taxon>
    </lineage>
</organism>
<dbReference type="Pfam" id="PF13520">
    <property type="entry name" value="AA_permease_2"/>
    <property type="match status" value="1"/>
</dbReference>
<dbReference type="InterPro" id="IPR004840">
    <property type="entry name" value="Amino_acid_permease_CS"/>
</dbReference>
<name>A0A067QAE1_9AGAM</name>
<dbReference type="HOGENOM" id="CLU_004495_0_3_1"/>
<dbReference type="PANTHER" id="PTHR45649">
    <property type="entry name" value="AMINO-ACID PERMEASE BAT1"/>
    <property type="match status" value="1"/>
</dbReference>